<accession>A0A426X2S8</accession>
<proteinExistence type="predicted"/>
<reference evidence="2 3" key="1">
    <citation type="journal article" date="2014" name="Agronomy (Basel)">
        <title>A Draft Genome Sequence for Ensete ventricosum, the Drought-Tolerant Tree Against Hunger.</title>
        <authorList>
            <person name="Harrison J."/>
            <person name="Moore K.A."/>
            <person name="Paszkiewicz K."/>
            <person name="Jones T."/>
            <person name="Grant M."/>
            <person name="Ambacheew D."/>
            <person name="Muzemil S."/>
            <person name="Studholme D.J."/>
        </authorList>
    </citation>
    <scope>NUCLEOTIDE SEQUENCE [LARGE SCALE GENOMIC DNA]</scope>
</reference>
<evidence type="ECO:0000313" key="2">
    <source>
        <dbReference type="EMBL" id="RRT33771.1"/>
    </source>
</evidence>
<evidence type="ECO:0000313" key="3">
    <source>
        <dbReference type="Proteomes" id="UP000287651"/>
    </source>
</evidence>
<comment type="caution">
    <text evidence="2">The sequence shown here is derived from an EMBL/GenBank/DDBJ whole genome shotgun (WGS) entry which is preliminary data.</text>
</comment>
<feature type="region of interest" description="Disordered" evidence="1">
    <location>
        <begin position="26"/>
        <end position="90"/>
    </location>
</feature>
<dbReference type="AlphaFoldDB" id="A0A426X2S8"/>
<name>A0A426X2S8_ENSVE</name>
<gene>
    <name evidence="2" type="ORF">B296_00048756</name>
</gene>
<feature type="compositionally biased region" description="Basic and acidic residues" evidence="1">
    <location>
        <begin position="26"/>
        <end position="38"/>
    </location>
</feature>
<sequence length="90" mass="9540">MIYQSCCVLVESAYDNTVLSSVCAQGRDDDSHATDDPGKMVGRSRVGDSRIKWRPRKGLPPMADRSRGGSSCAGKQPPRAAEAAQVATAS</sequence>
<dbReference type="Proteomes" id="UP000287651">
    <property type="component" value="Unassembled WGS sequence"/>
</dbReference>
<evidence type="ECO:0000256" key="1">
    <source>
        <dbReference type="SAM" id="MobiDB-lite"/>
    </source>
</evidence>
<dbReference type="EMBL" id="AMZH03028300">
    <property type="protein sequence ID" value="RRT33771.1"/>
    <property type="molecule type" value="Genomic_DNA"/>
</dbReference>
<organism evidence="2 3">
    <name type="scientific">Ensete ventricosum</name>
    <name type="common">Abyssinian banana</name>
    <name type="synonym">Musa ensete</name>
    <dbReference type="NCBI Taxonomy" id="4639"/>
    <lineage>
        <taxon>Eukaryota</taxon>
        <taxon>Viridiplantae</taxon>
        <taxon>Streptophyta</taxon>
        <taxon>Embryophyta</taxon>
        <taxon>Tracheophyta</taxon>
        <taxon>Spermatophyta</taxon>
        <taxon>Magnoliopsida</taxon>
        <taxon>Liliopsida</taxon>
        <taxon>Zingiberales</taxon>
        <taxon>Musaceae</taxon>
        <taxon>Ensete</taxon>
    </lineage>
</organism>
<protein>
    <submittedName>
        <fullName evidence="2">Uncharacterized protein</fullName>
    </submittedName>
</protein>